<sequence>MSKPTVEVLDAMMAKDVWLKGVHSVIVKGIDNGERGDHLSFSFGSLDPTGRVKQSLGSSLLSPVPHHLIASPPGKFNSLSSPPPPEYFTPAASLTEASRLLQDVSLRRGCLFRREGFSLDMMFHLKVTENGRRALADQLQMHSPPFAVIFHRPSYEGESQRYKAALYR</sequence>
<keyword evidence="2" id="KW-1185">Reference proteome</keyword>
<protein>
    <submittedName>
        <fullName evidence="1">Uncharacterized protein</fullName>
    </submittedName>
</protein>
<dbReference type="InParanoid" id="A0A0C3BCB1"/>
<dbReference type="AlphaFoldDB" id="A0A0C3BCB1"/>
<proteinExistence type="predicted"/>
<accession>A0A0C3BCB1</accession>
<dbReference type="Proteomes" id="UP000054166">
    <property type="component" value="Unassembled WGS sequence"/>
</dbReference>
<evidence type="ECO:0000313" key="2">
    <source>
        <dbReference type="Proteomes" id="UP000054166"/>
    </source>
</evidence>
<gene>
    <name evidence="1" type="ORF">PILCRDRAFT_14026</name>
</gene>
<reference evidence="2" key="2">
    <citation type="submission" date="2015-01" db="EMBL/GenBank/DDBJ databases">
        <title>Evolutionary Origins and Diversification of the Mycorrhizal Mutualists.</title>
        <authorList>
            <consortium name="DOE Joint Genome Institute"/>
            <consortium name="Mycorrhizal Genomics Consortium"/>
            <person name="Kohler A."/>
            <person name="Kuo A."/>
            <person name="Nagy L.G."/>
            <person name="Floudas D."/>
            <person name="Copeland A."/>
            <person name="Barry K.W."/>
            <person name="Cichocki N."/>
            <person name="Veneault-Fourrey C."/>
            <person name="LaButti K."/>
            <person name="Lindquist E.A."/>
            <person name="Lipzen A."/>
            <person name="Lundell T."/>
            <person name="Morin E."/>
            <person name="Murat C."/>
            <person name="Riley R."/>
            <person name="Ohm R."/>
            <person name="Sun H."/>
            <person name="Tunlid A."/>
            <person name="Henrissat B."/>
            <person name="Grigoriev I.V."/>
            <person name="Hibbett D.S."/>
            <person name="Martin F."/>
        </authorList>
    </citation>
    <scope>NUCLEOTIDE SEQUENCE [LARGE SCALE GENOMIC DNA]</scope>
    <source>
        <strain evidence="2">F 1598</strain>
    </source>
</reference>
<evidence type="ECO:0000313" key="1">
    <source>
        <dbReference type="EMBL" id="KIM74962.1"/>
    </source>
</evidence>
<reference evidence="1 2" key="1">
    <citation type="submission" date="2014-04" db="EMBL/GenBank/DDBJ databases">
        <authorList>
            <consortium name="DOE Joint Genome Institute"/>
            <person name="Kuo A."/>
            <person name="Tarkka M."/>
            <person name="Buscot F."/>
            <person name="Kohler A."/>
            <person name="Nagy L.G."/>
            <person name="Floudas D."/>
            <person name="Copeland A."/>
            <person name="Barry K.W."/>
            <person name="Cichocki N."/>
            <person name="Veneault-Fourrey C."/>
            <person name="LaButti K."/>
            <person name="Lindquist E.A."/>
            <person name="Lipzen A."/>
            <person name="Lundell T."/>
            <person name="Morin E."/>
            <person name="Murat C."/>
            <person name="Sun H."/>
            <person name="Tunlid A."/>
            <person name="Henrissat B."/>
            <person name="Grigoriev I.V."/>
            <person name="Hibbett D.S."/>
            <person name="Martin F."/>
            <person name="Nordberg H.P."/>
            <person name="Cantor M.N."/>
            <person name="Hua S.X."/>
        </authorList>
    </citation>
    <scope>NUCLEOTIDE SEQUENCE [LARGE SCALE GENOMIC DNA]</scope>
    <source>
        <strain evidence="1 2">F 1598</strain>
    </source>
</reference>
<dbReference type="HOGENOM" id="CLU_1587147_0_0_1"/>
<dbReference type="EMBL" id="KN833053">
    <property type="protein sequence ID" value="KIM74962.1"/>
    <property type="molecule type" value="Genomic_DNA"/>
</dbReference>
<name>A0A0C3BCB1_PILCF</name>
<organism evidence="1 2">
    <name type="scientific">Piloderma croceum (strain F 1598)</name>
    <dbReference type="NCBI Taxonomy" id="765440"/>
    <lineage>
        <taxon>Eukaryota</taxon>
        <taxon>Fungi</taxon>
        <taxon>Dikarya</taxon>
        <taxon>Basidiomycota</taxon>
        <taxon>Agaricomycotina</taxon>
        <taxon>Agaricomycetes</taxon>
        <taxon>Agaricomycetidae</taxon>
        <taxon>Atheliales</taxon>
        <taxon>Atheliaceae</taxon>
        <taxon>Piloderma</taxon>
    </lineage>
</organism>